<accession>A0AAV4XF87</accession>
<dbReference type="EMBL" id="BPLR01000141">
    <property type="protein sequence ID" value="GIY92449.1"/>
    <property type="molecule type" value="Genomic_DNA"/>
</dbReference>
<proteinExistence type="predicted"/>
<sequence length="109" mass="12921">MCQLFKTEKFIAEHTSLGSEAKWLHWERIFSNLLSCSEDLTSENMFQFRINYVSLRIFMCINESSDYTHTFSVLDALFITQRSKNVRQTYFSLKNSTSGRTHLRISYRS</sequence>
<gene>
    <name evidence="1" type="ORF">CEXT_226421</name>
</gene>
<comment type="caution">
    <text evidence="1">The sequence shown here is derived from an EMBL/GenBank/DDBJ whole genome shotgun (WGS) entry which is preliminary data.</text>
</comment>
<dbReference type="Proteomes" id="UP001054945">
    <property type="component" value="Unassembled WGS sequence"/>
</dbReference>
<reference evidence="1 2" key="1">
    <citation type="submission" date="2021-06" db="EMBL/GenBank/DDBJ databases">
        <title>Caerostris extrusa draft genome.</title>
        <authorList>
            <person name="Kono N."/>
            <person name="Arakawa K."/>
        </authorList>
    </citation>
    <scope>NUCLEOTIDE SEQUENCE [LARGE SCALE GENOMIC DNA]</scope>
</reference>
<evidence type="ECO:0000313" key="1">
    <source>
        <dbReference type="EMBL" id="GIY92449.1"/>
    </source>
</evidence>
<keyword evidence="2" id="KW-1185">Reference proteome</keyword>
<evidence type="ECO:0000313" key="2">
    <source>
        <dbReference type="Proteomes" id="UP001054945"/>
    </source>
</evidence>
<protein>
    <submittedName>
        <fullName evidence="1">Uncharacterized protein</fullName>
    </submittedName>
</protein>
<name>A0AAV4XF87_CAEEX</name>
<organism evidence="1 2">
    <name type="scientific">Caerostris extrusa</name>
    <name type="common">Bark spider</name>
    <name type="synonym">Caerostris bankana</name>
    <dbReference type="NCBI Taxonomy" id="172846"/>
    <lineage>
        <taxon>Eukaryota</taxon>
        <taxon>Metazoa</taxon>
        <taxon>Ecdysozoa</taxon>
        <taxon>Arthropoda</taxon>
        <taxon>Chelicerata</taxon>
        <taxon>Arachnida</taxon>
        <taxon>Araneae</taxon>
        <taxon>Araneomorphae</taxon>
        <taxon>Entelegynae</taxon>
        <taxon>Araneoidea</taxon>
        <taxon>Araneidae</taxon>
        <taxon>Caerostris</taxon>
    </lineage>
</organism>
<dbReference type="AlphaFoldDB" id="A0AAV4XF87"/>